<proteinExistence type="predicted"/>
<organism evidence="1">
    <name type="scientific">viral metagenome</name>
    <dbReference type="NCBI Taxonomy" id="1070528"/>
    <lineage>
        <taxon>unclassified sequences</taxon>
        <taxon>metagenomes</taxon>
        <taxon>organismal metagenomes</taxon>
    </lineage>
</organism>
<protein>
    <submittedName>
        <fullName evidence="1">Uncharacterized protein</fullName>
    </submittedName>
</protein>
<name>A0A6C0ITY0_9ZZZZ</name>
<dbReference type="EMBL" id="MN740247">
    <property type="protein sequence ID" value="QHT95866.1"/>
    <property type="molecule type" value="Genomic_DNA"/>
</dbReference>
<sequence length="211" mass="25142">MNNIDSIDVDTETGEWKTGTVVVVVPKDNLENPDNFFYSLLNFFTGTLNTCQYTNEPIVVEFDKQITDESKNRNIIYTKIVSLQEFRPEQYFTDTFQVDFEYSHYNYNVYNYFPFYIRTKQLLQDVQIFDLACVNMYQKMFLGINRIDFDTDSKLYECYFKLFDTHSSKMVFFIDKMSYGQTTITYRFSYNSSILDELTILIILKKIMIKG</sequence>
<evidence type="ECO:0000313" key="1">
    <source>
        <dbReference type="EMBL" id="QHT95866.1"/>
    </source>
</evidence>
<accession>A0A6C0ITY0</accession>
<reference evidence="1" key="1">
    <citation type="journal article" date="2020" name="Nature">
        <title>Giant virus diversity and host interactions through global metagenomics.</title>
        <authorList>
            <person name="Schulz F."/>
            <person name="Roux S."/>
            <person name="Paez-Espino D."/>
            <person name="Jungbluth S."/>
            <person name="Walsh D.A."/>
            <person name="Denef V.J."/>
            <person name="McMahon K.D."/>
            <person name="Konstantinidis K.T."/>
            <person name="Eloe-Fadrosh E.A."/>
            <person name="Kyrpides N.C."/>
            <person name="Woyke T."/>
        </authorList>
    </citation>
    <scope>NUCLEOTIDE SEQUENCE</scope>
    <source>
        <strain evidence="1">GVMAG-M-3300024301-20</strain>
    </source>
</reference>
<dbReference type="AlphaFoldDB" id="A0A6C0ITY0"/>